<protein>
    <submittedName>
        <fullName evidence="2">GNAT family N-acetyltransferase</fullName>
    </submittedName>
</protein>
<reference evidence="2 3" key="1">
    <citation type="submission" date="2019-12" db="EMBL/GenBank/DDBJ databases">
        <title>Novel species isolated from a subtropical stream in China.</title>
        <authorList>
            <person name="Lu H."/>
        </authorList>
    </citation>
    <scope>NUCLEOTIDE SEQUENCE [LARGE SCALE GENOMIC DNA]</scope>
    <source>
        <strain evidence="2 3">FT127W</strain>
    </source>
</reference>
<dbReference type="Pfam" id="PF00583">
    <property type="entry name" value="Acetyltransf_1"/>
    <property type="match status" value="1"/>
</dbReference>
<dbReference type="InterPro" id="IPR000182">
    <property type="entry name" value="GNAT_dom"/>
</dbReference>
<comment type="caution">
    <text evidence="2">The sequence shown here is derived from an EMBL/GenBank/DDBJ whole genome shotgun (WGS) entry which is preliminary data.</text>
</comment>
<gene>
    <name evidence="2" type="ORF">GTP77_09095</name>
</gene>
<evidence type="ECO:0000259" key="1">
    <source>
        <dbReference type="PROSITE" id="PS51186"/>
    </source>
</evidence>
<evidence type="ECO:0000313" key="2">
    <source>
        <dbReference type="EMBL" id="MYN07498.1"/>
    </source>
</evidence>
<dbReference type="AlphaFoldDB" id="A0A7X4KLX1"/>
<organism evidence="2 3">
    <name type="scientific">Pseudoduganella aquatica</name>
    <dbReference type="NCBI Taxonomy" id="2660641"/>
    <lineage>
        <taxon>Bacteria</taxon>
        <taxon>Pseudomonadati</taxon>
        <taxon>Pseudomonadota</taxon>
        <taxon>Betaproteobacteria</taxon>
        <taxon>Burkholderiales</taxon>
        <taxon>Oxalobacteraceae</taxon>
        <taxon>Telluria group</taxon>
        <taxon>Pseudoduganella</taxon>
    </lineage>
</organism>
<dbReference type="InterPro" id="IPR016181">
    <property type="entry name" value="Acyl_CoA_acyltransferase"/>
</dbReference>
<evidence type="ECO:0000313" key="3">
    <source>
        <dbReference type="Proteomes" id="UP000450676"/>
    </source>
</evidence>
<proteinExistence type="predicted"/>
<keyword evidence="2" id="KW-0808">Transferase</keyword>
<name>A0A7X4KLX1_9BURK</name>
<dbReference type="CDD" id="cd04301">
    <property type="entry name" value="NAT_SF"/>
    <property type="match status" value="1"/>
</dbReference>
<dbReference type="GO" id="GO:0016747">
    <property type="term" value="F:acyltransferase activity, transferring groups other than amino-acyl groups"/>
    <property type="evidence" value="ECO:0007669"/>
    <property type="project" value="InterPro"/>
</dbReference>
<keyword evidence="3" id="KW-1185">Reference proteome</keyword>
<accession>A0A7X4KLX1</accession>
<dbReference type="SUPFAM" id="SSF55729">
    <property type="entry name" value="Acyl-CoA N-acyltransferases (Nat)"/>
    <property type="match status" value="1"/>
</dbReference>
<dbReference type="Gene3D" id="3.40.630.30">
    <property type="match status" value="1"/>
</dbReference>
<dbReference type="Proteomes" id="UP000450676">
    <property type="component" value="Unassembled WGS sequence"/>
</dbReference>
<sequence>MTTYKTAPSIELRPATAADQHFLLRLYASTRGMEFRLHGCDAATEAMLQAVQCKAQQTDFQLQYPDAEATIIVERERPIGRLYVQYNETEVRLIDITLLPEYRGRGIGRGLLRGLQSHGQRLHLPVRLNVLLGNPVQRLCQRCDFVMQGLDGLYATMEWTPA</sequence>
<dbReference type="EMBL" id="WWCU01000007">
    <property type="protein sequence ID" value="MYN07498.1"/>
    <property type="molecule type" value="Genomic_DNA"/>
</dbReference>
<dbReference type="RefSeq" id="WP_161071850.1">
    <property type="nucleotide sequence ID" value="NZ_CP086370.1"/>
</dbReference>
<dbReference type="PROSITE" id="PS51186">
    <property type="entry name" value="GNAT"/>
    <property type="match status" value="1"/>
</dbReference>
<feature type="domain" description="N-acetyltransferase" evidence="1">
    <location>
        <begin position="10"/>
        <end position="162"/>
    </location>
</feature>